<dbReference type="PANTHER" id="PTHR35005">
    <property type="entry name" value="3-DEHYDRO-SCYLLO-INOSOSE HYDROLASE"/>
    <property type="match status" value="1"/>
</dbReference>
<name>A0A1H3MZL9_9PSEU</name>
<dbReference type="GO" id="GO:0009231">
    <property type="term" value="P:riboflavin biosynthetic process"/>
    <property type="evidence" value="ECO:0007669"/>
    <property type="project" value="TreeGrafter"/>
</dbReference>
<proteinExistence type="inferred from homology"/>
<comment type="similarity">
    <text evidence="5">Belongs to the creatininase superfamily.</text>
</comment>
<dbReference type="Gene3D" id="3.40.50.10310">
    <property type="entry name" value="Creatininase"/>
    <property type="match status" value="1"/>
</dbReference>
<keyword evidence="2" id="KW-0479">Metal-binding</keyword>
<protein>
    <submittedName>
        <fullName evidence="6">Creatinine amidohydrolase</fullName>
    </submittedName>
</protein>
<evidence type="ECO:0000256" key="1">
    <source>
        <dbReference type="ARBA" id="ARBA00001947"/>
    </source>
</evidence>
<organism evidence="6 7">
    <name type="scientific">Amycolatopsis xylanica</name>
    <dbReference type="NCBI Taxonomy" id="589385"/>
    <lineage>
        <taxon>Bacteria</taxon>
        <taxon>Bacillati</taxon>
        <taxon>Actinomycetota</taxon>
        <taxon>Actinomycetes</taxon>
        <taxon>Pseudonocardiales</taxon>
        <taxon>Pseudonocardiaceae</taxon>
        <taxon>Amycolatopsis</taxon>
    </lineage>
</organism>
<evidence type="ECO:0000256" key="3">
    <source>
        <dbReference type="ARBA" id="ARBA00022801"/>
    </source>
</evidence>
<dbReference type="GO" id="GO:0046872">
    <property type="term" value="F:metal ion binding"/>
    <property type="evidence" value="ECO:0007669"/>
    <property type="project" value="UniProtKB-KW"/>
</dbReference>
<reference evidence="6 7" key="1">
    <citation type="submission" date="2016-10" db="EMBL/GenBank/DDBJ databases">
        <authorList>
            <person name="de Groot N.N."/>
        </authorList>
    </citation>
    <scope>NUCLEOTIDE SEQUENCE [LARGE SCALE GENOMIC DNA]</scope>
    <source>
        <strain evidence="6 7">CPCC 202699</strain>
    </source>
</reference>
<evidence type="ECO:0000256" key="4">
    <source>
        <dbReference type="ARBA" id="ARBA00022833"/>
    </source>
</evidence>
<dbReference type="PANTHER" id="PTHR35005:SF1">
    <property type="entry name" value="2-AMINO-5-FORMYLAMINO-6-RIBOSYLAMINOPYRIMIDIN-4(3H)-ONE 5'-MONOPHOSPHATE DEFORMYLASE"/>
    <property type="match status" value="1"/>
</dbReference>
<accession>A0A1H3MZL9</accession>
<evidence type="ECO:0000256" key="2">
    <source>
        <dbReference type="ARBA" id="ARBA00022723"/>
    </source>
</evidence>
<dbReference type="SUPFAM" id="SSF102215">
    <property type="entry name" value="Creatininase"/>
    <property type="match status" value="1"/>
</dbReference>
<keyword evidence="7" id="KW-1185">Reference proteome</keyword>
<evidence type="ECO:0000256" key="5">
    <source>
        <dbReference type="ARBA" id="ARBA00024029"/>
    </source>
</evidence>
<evidence type="ECO:0000313" key="6">
    <source>
        <dbReference type="EMBL" id="SDY82131.1"/>
    </source>
</evidence>
<dbReference type="GO" id="GO:0016811">
    <property type="term" value="F:hydrolase activity, acting on carbon-nitrogen (but not peptide) bonds, in linear amides"/>
    <property type="evidence" value="ECO:0007669"/>
    <property type="project" value="TreeGrafter"/>
</dbReference>
<evidence type="ECO:0000313" key="7">
    <source>
        <dbReference type="Proteomes" id="UP000199515"/>
    </source>
</evidence>
<keyword evidence="3 6" id="KW-0378">Hydrolase</keyword>
<dbReference type="InterPro" id="IPR003785">
    <property type="entry name" value="Creatininase/forma_Hydrolase"/>
</dbReference>
<keyword evidence="4" id="KW-0862">Zinc</keyword>
<dbReference type="STRING" id="589385.SAMN05421504_10771"/>
<comment type="cofactor">
    <cofactor evidence="1">
        <name>Zn(2+)</name>
        <dbReference type="ChEBI" id="CHEBI:29105"/>
    </cofactor>
</comment>
<sequence>MTPLRCRLNLVTNFADLTSPQVAAIREGARVPVLLLPVGAIEPHGPHAPLGTDPLISQGMCARAAARLADDPAVRVLVLPALPYGVTKFAAGFAGGVHIGAETLHALVVDVCAALIEQGLPRVVIVNNHFEPAHVATLRRVVETVEALHGKKIGYLDLVRRRNAQRLTAEFQAGECHAGRYETSLVLADRPELVDAESMCALPYLPVDMPAAMREGRDDFQAMGMHQAYCGAPAEATPDEGEATFEILTDMLVETIREYA</sequence>
<dbReference type="Pfam" id="PF02633">
    <property type="entry name" value="Creatininase"/>
    <property type="match status" value="1"/>
</dbReference>
<gene>
    <name evidence="6" type="ORF">SAMN05421504_10771</name>
</gene>
<dbReference type="AlphaFoldDB" id="A0A1H3MZL9"/>
<dbReference type="Proteomes" id="UP000199515">
    <property type="component" value="Unassembled WGS sequence"/>
</dbReference>
<dbReference type="InterPro" id="IPR024087">
    <property type="entry name" value="Creatininase-like_sf"/>
</dbReference>
<dbReference type="EMBL" id="FNON01000007">
    <property type="protein sequence ID" value="SDY82131.1"/>
    <property type="molecule type" value="Genomic_DNA"/>
</dbReference>